<dbReference type="Proteomes" id="UP000591735">
    <property type="component" value="Unassembled WGS sequence"/>
</dbReference>
<dbReference type="GO" id="GO:0009055">
    <property type="term" value="F:electron transfer activity"/>
    <property type="evidence" value="ECO:0007669"/>
    <property type="project" value="InterPro"/>
</dbReference>
<dbReference type="InterPro" id="IPR052168">
    <property type="entry name" value="Cytochrome_b561_oxidase"/>
</dbReference>
<keyword evidence="5" id="KW-0349">Heme</keyword>
<evidence type="ECO:0000256" key="6">
    <source>
        <dbReference type="ARBA" id="ARBA00022692"/>
    </source>
</evidence>
<evidence type="ECO:0000256" key="1">
    <source>
        <dbReference type="ARBA" id="ARBA00001970"/>
    </source>
</evidence>
<evidence type="ECO:0000256" key="10">
    <source>
        <dbReference type="ARBA" id="ARBA00023004"/>
    </source>
</evidence>
<dbReference type="GO" id="GO:0022904">
    <property type="term" value="P:respiratory electron transport chain"/>
    <property type="evidence" value="ECO:0007669"/>
    <property type="project" value="InterPro"/>
</dbReference>
<evidence type="ECO:0000256" key="13">
    <source>
        <dbReference type="SAM" id="Phobius"/>
    </source>
</evidence>
<feature type="transmembrane region" description="Helical" evidence="13">
    <location>
        <begin position="91"/>
        <end position="113"/>
    </location>
</feature>
<evidence type="ECO:0000256" key="11">
    <source>
        <dbReference type="ARBA" id="ARBA00023136"/>
    </source>
</evidence>
<dbReference type="PANTHER" id="PTHR30529:SF1">
    <property type="entry name" value="CYTOCHROME B561 HOMOLOG 2"/>
    <property type="match status" value="1"/>
</dbReference>
<keyword evidence="16" id="KW-1185">Reference proteome</keyword>
<evidence type="ECO:0000256" key="7">
    <source>
        <dbReference type="ARBA" id="ARBA00022723"/>
    </source>
</evidence>
<evidence type="ECO:0000259" key="14">
    <source>
        <dbReference type="Pfam" id="PF01292"/>
    </source>
</evidence>
<dbReference type="AlphaFoldDB" id="A0A840UKY7"/>
<evidence type="ECO:0000256" key="9">
    <source>
        <dbReference type="ARBA" id="ARBA00022989"/>
    </source>
</evidence>
<dbReference type="EMBL" id="JACHFE010000005">
    <property type="protein sequence ID" value="MBB5321756.1"/>
    <property type="molecule type" value="Genomic_DNA"/>
</dbReference>
<evidence type="ECO:0000256" key="8">
    <source>
        <dbReference type="ARBA" id="ARBA00022982"/>
    </source>
</evidence>
<comment type="caution">
    <text evidence="15">The sequence shown here is derived from an EMBL/GenBank/DDBJ whole genome shotgun (WGS) entry which is preliminary data.</text>
</comment>
<proteinExistence type="inferred from homology"/>
<dbReference type="Gene3D" id="1.20.950.20">
    <property type="entry name" value="Transmembrane di-heme cytochromes, Chain C"/>
    <property type="match status" value="1"/>
</dbReference>
<keyword evidence="3" id="KW-0813">Transport</keyword>
<sequence>MFQDTRQTYGTLSKSLHWLMAVLVGWQLLKFGDRIADGEHWVGQTLVPWHISIGTLLLVLIVIRLVWALQQRNRRPEPDPALRTFVKAGHGLLYAVLLLMPVTGILVMVGGGYGLSAFGMQLIAEGEEVAWASTLGGLHSPLAWALTALIAGHIVMALFHHFVKKDETLRRMV</sequence>
<dbReference type="RefSeq" id="WP_183703994.1">
    <property type="nucleotide sequence ID" value="NZ_JACHFE010000005.1"/>
</dbReference>
<keyword evidence="8" id="KW-0249">Electron transport</keyword>
<organism evidence="15 16">
    <name type="scientific">Marinobacter oulmenensis</name>
    <dbReference type="NCBI Taxonomy" id="643747"/>
    <lineage>
        <taxon>Bacteria</taxon>
        <taxon>Pseudomonadati</taxon>
        <taxon>Pseudomonadota</taxon>
        <taxon>Gammaproteobacteria</taxon>
        <taxon>Pseudomonadales</taxon>
        <taxon>Marinobacteraceae</taxon>
        <taxon>Marinobacter</taxon>
    </lineage>
</organism>
<evidence type="ECO:0000256" key="4">
    <source>
        <dbReference type="ARBA" id="ARBA00022475"/>
    </source>
</evidence>
<reference evidence="15 16" key="1">
    <citation type="submission" date="2020-08" db="EMBL/GenBank/DDBJ databases">
        <title>Genomic Encyclopedia of Type Strains, Phase IV (KMG-IV): sequencing the most valuable type-strain genomes for metagenomic binning, comparative biology and taxonomic classification.</title>
        <authorList>
            <person name="Goeker M."/>
        </authorList>
    </citation>
    <scope>NUCLEOTIDE SEQUENCE [LARGE SCALE GENOMIC DNA]</scope>
    <source>
        <strain evidence="15 16">DSM 22359</strain>
    </source>
</reference>
<dbReference type="InterPro" id="IPR016174">
    <property type="entry name" value="Di-haem_cyt_TM"/>
</dbReference>
<protein>
    <submittedName>
        <fullName evidence="15">Cytochrome b561</fullName>
    </submittedName>
</protein>
<keyword evidence="10" id="KW-0408">Iron</keyword>
<evidence type="ECO:0000256" key="3">
    <source>
        <dbReference type="ARBA" id="ARBA00022448"/>
    </source>
</evidence>
<feature type="transmembrane region" description="Helical" evidence="13">
    <location>
        <begin position="142"/>
        <end position="163"/>
    </location>
</feature>
<dbReference type="SUPFAM" id="SSF81342">
    <property type="entry name" value="Transmembrane di-heme cytochromes"/>
    <property type="match status" value="1"/>
</dbReference>
<keyword evidence="4" id="KW-1003">Cell membrane</keyword>
<keyword evidence="9 13" id="KW-1133">Transmembrane helix</keyword>
<feature type="domain" description="Cytochrome b561 bacterial/Ni-hydrogenase" evidence="14">
    <location>
        <begin position="9"/>
        <end position="173"/>
    </location>
</feature>
<dbReference type="GO" id="GO:0046872">
    <property type="term" value="F:metal ion binding"/>
    <property type="evidence" value="ECO:0007669"/>
    <property type="project" value="UniProtKB-KW"/>
</dbReference>
<evidence type="ECO:0000256" key="2">
    <source>
        <dbReference type="ARBA" id="ARBA00004651"/>
    </source>
</evidence>
<evidence type="ECO:0000256" key="5">
    <source>
        <dbReference type="ARBA" id="ARBA00022617"/>
    </source>
</evidence>
<dbReference type="GO" id="GO:0020037">
    <property type="term" value="F:heme binding"/>
    <property type="evidence" value="ECO:0007669"/>
    <property type="project" value="TreeGrafter"/>
</dbReference>
<evidence type="ECO:0000313" key="16">
    <source>
        <dbReference type="Proteomes" id="UP000591735"/>
    </source>
</evidence>
<feature type="transmembrane region" description="Helical" evidence="13">
    <location>
        <begin position="49"/>
        <end position="70"/>
    </location>
</feature>
<accession>A0A840UKY7</accession>
<keyword evidence="7" id="KW-0479">Metal-binding</keyword>
<dbReference type="GO" id="GO:0005886">
    <property type="term" value="C:plasma membrane"/>
    <property type="evidence" value="ECO:0007669"/>
    <property type="project" value="UniProtKB-SubCell"/>
</dbReference>
<evidence type="ECO:0000313" key="15">
    <source>
        <dbReference type="EMBL" id="MBB5321756.1"/>
    </source>
</evidence>
<gene>
    <name evidence="15" type="ORF">HNR38_002250</name>
</gene>
<dbReference type="PANTHER" id="PTHR30529">
    <property type="entry name" value="CYTOCHROME B561"/>
    <property type="match status" value="1"/>
</dbReference>
<evidence type="ECO:0000256" key="12">
    <source>
        <dbReference type="ARBA" id="ARBA00037975"/>
    </source>
</evidence>
<name>A0A840UKY7_9GAMM</name>
<comment type="subcellular location">
    <subcellularLocation>
        <location evidence="2">Cell membrane</location>
        <topology evidence="2">Multi-pass membrane protein</topology>
    </subcellularLocation>
</comment>
<keyword evidence="6 13" id="KW-0812">Transmembrane</keyword>
<comment type="similarity">
    <text evidence="12">Belongs to the cytochrome b561 family.</text>
</comment>
<keyword evidence="11 13" id="KW-0472">Membrane</keyword>
<comment type="cofactor">
    <cofactor evidence="1">
        <name>heme b</name>
        <dbReference type="ChEBI" id="CHEBI:60344"/>
    </cofactor>
</comment>
<dbReference type="InterPro" id="IPR011577">
    <property type="entry name" value="Cyt_b561_bac/Ni-Hgenase"/>
</dbReference>
<feature type="transmembrane region" description="Helical" evidence="13">
    <location>
        <begin position="12"/>
        <end position="29"/>
    </location>
</feature>
<dbReference type="Pfam" id="PF01292">
    <property type="entry name" value="Ni_hydr_CYTB"/>
    <property type="match status" value="1"/>
</dbReference>